<feature type="domain" description="Conserved hypothetical protein CHP02679 N terminus" evidence="2">
    <location>
        <begin position="32"/>
        <end position="229"/>
    </location>
</feature>
<dbReference type="RefSeq" id="WP_093089053.1">
    <property type="nucleotide sequence ID" value="NZ_FNBE01000019.1"/>
</dbReference>
<dbReference type="InterPro" id="IPR024466">
    <property type="entry name" value="CHP02679_N"/>
</dbReference>
<dbReference type="Proteomes" id="UP000198967">
    <property type="component" value="Unassembled WGS sequence"/>
</dbReference>
<dbReference type="InterPro" id="IPR013495">
    <property type="entry name" value="CHP02679"/>
</dbReference>
<dbReference type="NCBIfam" id="TIGR02679">
    <property type="entry name" value="TIGR02679 family protein"/>
    <property type="match status" value="1"/>
</dbReference>
<dbReference type="InterPro" id="IPR024465">
    <property type="entry name" value="DUF2399"/>
</dbReference>
<evidence type="ECO:0000259" key="2">
    <source>
        <dbReference type="Pfam" id="PF11796"/>
    </source>
</evidence>
<dbReference type="OrthoDB" id="8188786at2"/>
<evidence type="ECO:0000259" key="1">
    <source>
        <dbReference type="Pfam" id="PF09664"/>
    </source>
</evidence>
<dbReference type="STRING" id="366584.SAMN05216377_1198"/>
<dbReference type="Pfam" id="PF11796">
    <property type="entry name" value="DUF3323"/>
    <property type="match status" value="1"/>
</dbReference>
<feature type="domain" description="DUF2399" evidence="1">
    <location>
        <begin position="250"/>
        <end position="397"/>
    </location>
</feature>
<accession>A0A1G7ZS07</accession>
<dbReference type="Pfam" id="PF09664">
    <property type="entry name" value="DUF2399"/>
    <property type="match status" value="1"/>
</dbReference>
<proteinExistence type="predicted"/>
<name>A0A1G7ZS07_PSEOR</name>
<protein>
    <submittedName>
        <fullName evidence="3">TIGR02679 family protein</fullName>
    </submittedName>
</protein>
<sequence>MTEPVHPTLGQPSLRPLWQEVHRRLDSGRPVTRVGLGALDDAGLAALADLLGTARYPRGSVPLSRLDEAVGEIAGSDVRAFVQVLLGPVGDRAAGRAEATAERASFWAWLAAHPLVRAQPALEEWAAALRRTGAGSDQVGRALIETAVTVLERLPVPGRPLPSFADDAVGDPHGLDGDTRLAAHVLRALAALTGVDPPTNAEERRSLWERFGVTADQLSATVLGAGLRPVGNGLVARVLRAGAEEGEATVLTLAQLRRTDELRLDTDAVVSVVENPTVVALAMEGLGRECPPLVCTAGWPSGAAMHLLRLLARHHHVRYHGDLDGEGIRIAAYLGARVGATPWRMSVADYLTDVPVMGPSVGRVTDAPWDADLAPAMKERGVALVEERVAPSLLDDLRAGPPTS</sequence>
<dbReference type="EMBL" id="FNBE01000019">
    <property type="protein sequence ID" value="SDH10900.1"/>
    <property type="molecule type" value="Genomic_DNA"/>
</dbReference>
<evidence type="ECO:0000313" key="4">
    <source>
        <dbReference type="Proteomes" id="UP000198967"/>
    </source>
</evidence>
<keyword evidence="4" id="KW-1185">Reference proteome</keyword>
<reference evidence="3 4" key="1">
    <citation type="submission" date="2016-10" db="EMBL/GenBank/DDBJ databases">
        <authorList>
            <person name="de Groot N.N."/>
        </authorList>
    </citation>
    <scope>NUCLEOTIDE SEQUENCE [LARGE SCALE GENOMIC DNA]</scope>
    <source>
        <strain evidence="3 4">CGMCC 4.3143</strain>
    </source>
</reference>
<dbReference type="AlphaFoldDB" id="A0A1G7ZS07"/>
<gene>
    <name evidence="3" type="ORF">SAMN05216377_1198</name>
</gene>
<organism evidence="3 4">
    <name type="scientific">Pseudonocardia oroxyli</name>
    <dbReference type="NCBI Taxonomy" id="366584"/>
    <lineage>
        <taxon>Bacteria</taxon>
        <taxon>Bacillati</taxon>
        <taxon>Actinomycetota</taxon>
        <taxon>Actinomycetes</taxon>
        <taxon>Pseudonocardiales</taxon>
        <taxon>Pseudonocardiaceae</taxon>
        <taxon>Pseudonocardia</taxon>
    </lineage>
</organism>
<evidence type="ECO:0000313" key="3">
    <source>
        <dbReference type="EMBL" id="SDH10900.1"/>
    </source>
</evidence>